<gene>
    <name evidence="1" type="ORF">E2F49_10710</name>
</gene>
<comment type="caution">
    <text evidence="1">The sequence shown here is derived from an EMBL/GenBank/DDBJ whole genome shotgun (WGS) entry which is preliminary data.</text>
</comment>
<accession>A0A4R5U9N9</accession>
<keyword evidence="2" id="KW-1185">Reference proteome</keyword>
<name>A0A4R5U9N9_9GAMM</name>
<organism evidence="1 2">
    <name type="scientific">Luteimonas terrae</name>
    <dbReference type="NCBI Taxonomy" id="1530191"/>
    <lineage>
        <taxon>Bacteria</taxon>
        <taxon>Pseudomonadati</taxon>
        <taxon>Pseudomonadota</taxon>
        <taxon>Gammaproteobacteria</taxon>
        <taxon>Lysobacterales</taxon>
        <taxon>Lysobacteraceae</taxon>
        <taxon>Luteimonas</taxon>
    </lineage>
</organism>
<dbReference type="OrthoDB" id="6691177at2"/>
<dbReference type="Proteomes" id="UP000295543">
    <property type="component" value="Unassembled WGS sequence"/>
</dbReference>
<evidence type="ECO:0000313" key="1">
    <source>
        <dbReference type="EMBL" id="TDK31078.1"/>
    </source>
</evidence>
<sequence>MNPQLFFTDYFHVSSQSLQNFGALDICLEADLPLFIDPFLLFASERPEYKQLHDRIVGHLLELKNLALSQDPPNESLFKFPEVKQNWLGVCKWGNNGRGLGSKFARDLIKAFRGFYRNFGEEDILESAHIEKLTLVGSGIGRDFISDFTANLALEYLLEYTQRFAEENLRPEQIGRFSVRCSYDKSLRIWRPRSFNLPYFYKDGDSGDFIVLTPLDILSKDESFISHSSFVAQFRSIASSLDNLSLRSSINEFFSSKLPADPRRADIEYAIDKTVERFPEIIDHYIRHQENNRGVATAISAEKVQKLRIEIIDTIGKLTSALFDGSDFYTTPTTSYSEALARAKFLKEVIEKNDGYRIFYKNGNPIAQEESIQRIFRLTWFSSPYDVNSEVNNGRGPADYKISFGQRDSTIVEFKLGSSTSLERNLINQASIYKEASKSINDISVILCYTPAEIAKVKKIMKRLKIEDAENVLVIDATPKISASKA</sequence>
<reference evidence="1 2" key="1">
    <citation type="submission" date="2019-03" db="EMBL/GenBank/DDBJ databases">
        <title>Luteimonas zhaokaii sp.nov., isolated from the rectal contents of Plateau pika in Yushu, Qinghai Province, China.</title>
        <authorList>
            <person name="Zhang G."/>
        </authorList>
    </citation>
    <scope>NUCLEOTIDE SEQUENCE [LARGE SCALE GENOMIC DNA]</scope>
    <source>
        <strain evidence="1 2">THG-MD21</strain>
    </source>
</reference>
<proteinExistence type="predicted"/>
<evidence type="ECO:0000313" key="2">
    <source>
        <dbReference type="Proteomes" id="UP000295543"/>
    </source>
</evidence>
<protein>
    <submittedName>
        <fullName evidence="1">Uncharacterized protein</fullName>
    </submittedName>
</protein>
<dbReference type="AlphaFoldDB" id="A0A4R5U9N9"/>
<dbReference type="EMBL" id="SMTG01000004">
    <property type="protein sequence ID" value="TDK31078.1"/>
    <property type="molecule type" value="Genomic_DNA"/>
</dbReference>